<organism evidence="2 3">
    <name type="scientific">Vitis rotundifolia</name>
    <name type="common">Muscadine grape</name>
    <dbReference type="NCBI Taxonomy" id="103349"/>
    <lineage>
        <taxon>Eukaryota</taxon>
        <taxon>Viridiplantae</taxon>
        <taxon>Streptophyta</taxon>
        <taxon>Embryophyta</taxon>
        <taxon>Tracheophyta</taxon>
        <taxon>Spermatophyta</taxon>
        <taxon>Magnoliopsida</taxon>
        <taxon>eudicotyledons</taxon>
        <taxon>Gunneridae</taxon>
        <taxon>Pentapetalae</taxon>
        <taxon>rosids</taxon>
        <taxon>Vitales</taxon>
        <taxon>Vitaceae</taxon>
        <taxon>Viteae</taxon>
        <taxon>Vitis</taxon>
    </lineage>
</organism>
<sequence length="79" mass="9261">MDVFIPEEYVVRRRMERKAAAGTGNRSEMVQESGRRMEKEKKARSPTFRVEKKSFWVKVKTLSSTAFQHKRVGQGSWII</sequence>
<comment type="caution">
    <text evidence="2">The sequence shown here is derived from an EMBL/GenBank/DDBJ whole genome shotgun (WGS) entry which is preliminary data.</text>
</comment>
<protein>
    <submittedName>
        <fullName evidence="2">Uncharacterized protein</fullName>
    </submittedName>
</protein>
<proteinExistence type="predicted"/>
<evidence type="ECO:0000313" key="3">
    <source>
        <dbReference type="Proteomes" id="UP001168098"/>
    </source>
</evidence>
<feature type="compositionally biased region" description="Basic and acidic residues" evidence="1">
    <location>
        <begin position="33"/>
        <end position="46"/>
    </location>
</feature>
<accession>A0AA39E337</accession>
<evidence type="ECO:0000313" key="2">
    <source>
        <dbReference type="EMBL" id="KAJ9706553.1"/>
    </source>
</evidence>
<dbReference type="Proteomes" id="UP001168098">
    <property type="component" value="Unassembled WGS sequence"/>
</dbReference>
<dbReference type="EMBL" id="JARBHA010000002">
    <property type="protein sequence ID" value="KAJ9706553.1"/>
    <property type="molecule type" value="Genomic_DNA"/>
</dbReference>
<feature type="region of interest" description="Disordered" evidence="1">
    <location>
        <begin position="17"/>
        <end position="46"/>
    </location>
</feature>
<dbReference type="AlphaFoldDB" id="A0AA39E337"/>
<keyword evidence="3" id="KW-1185">Reference proteome</keyword>
<gene>
    <name evidence="2" type="ORF">PVL29_001833</name>
</gene>
<name>A0AA39E337_VITRO</name>
<reference evidence="2 3" key="1">
    <citation type="journal article" date="2023" name="BMC Biotechnol.">
        <title>Vitis rotundifolia cv Carlos genome sequencing.</title>
        <authorList>
            <person name="Huff M."/>
            <person name="Hulse-Kemp A."/>
            <person name="Scheffler B."/>
            <person name="Youngblood R."/>
            <person name="Simpson S."/>
            <person name="Babiker E."/>
            <person name="Staton M."/>
        </authorList>
    </citation>
    <scope>NUCLEOTIDE SEQUENCE [LARGE SCALE GENOMIC DNA]</scope>
    <source>
        <tissue evidence="2">Leaf</tissue>
    </source>
</reference>
<evidence type="ECO:0000256" key="1">
    <source>
        <dbReference type="SAM" id="MobiDB-lite"/>
    </source>
</evidence>